<dbReference type="Pfam" id="PF00583">
    <property type="entry name" value="Acetyltransf_1"/>
    <property type="match status" value="1"/>
</dbReference>
<feature type="domain" description="N-acetyltransferase" evidence="1">
    <location>
        <begin position="68"/>
        <end position="125"/>
    </location>
</feature>
<accession>A0A2M7AY48</accession>
<comment type="caution">
    <text evidence="2">The sequence shown here is derived from an EMBL/GenBank/DDBJ whole genome shotgun (WGS) entry which is preliminary data.</text>
</comment>
<protein>
    <recommendedName>
        <fullName evidence="1">N-acetyltransferase domain-containing protein</fullName>
    </recommendedName>
</protein>
<sequence>MNGLEGFFKSNDLAVCVKDWFIWVTEEPKALFEKQENFWIIELVRCVAADSFGVEIEQKSFEGIRDHLANADLVSVAYGHGEIYGFASVRILSDFDIFFLHGVAIAKKFQSRGVGLKLISALLNRRRLGKIALTTQNPAMFCLTRKMTSIVYPSPEDKIVPLVVRPIGISLMKNRRGVFVQNTFIQEGLYSQCLYPVIPESNDDEVNSWFRESLKIENGITRNGFLFIGEFKEM</sequence>
<evidence type="ECO:0000259" key="1">
    <source>
        <dbReference type="Pfam" id="PF00583"/>
    </source>
</evidence>
<dbReference type="InterPro" id="IPR016181">
    <property type="entry name" value="Acyl_CoA_acyltransferase"/>
</dbReference>
<proteinExistence type="predicted"/>
<dbReference type="Proteomes" id="UP000228775">
    <property type="component" value="Unassembled WGS sequence"/>
</dbReference>
<name>A0A2M7AY48_9BACT</name>
<dbReference type="SUPFAM" id="SSF55729">
    <property type="entry name" value="Acyl-CoA N-acyltransferases (Nat)"/>
    <property type="match status" value="1"/>
</dbReference>
<reference evidence="3" key="1">
    <citation type="submission" date="2017-09" db="EMBL/GenBank/DDBJ databases">
        <title>Depth-based differentiation of microbial function through sediment-hosted aquifers and enrichment of novel symbionts in the deep terrestrial subsurface.</title>
        <authorList>
            <person name="Probst A.J."/>
            <person name="Ladd B."/>
            <person name="Jarett J.K."/>
            <person name="Geller-Mcgrath D.E."/>
            <person name="Sieber C.M.K."/>
            <person name="Emerson J.B."/>
            <person name="Anantharaman K."/>
            <person name="Thomas B.C."/>
            <person name="Malmstrom R."/>
            <person name="Stieglmeier M."/>
            <person name="Klingl A."/>
            <person name="Woyke T."/>
            <person name="Ryan C.M."/>
            <person name="Banfield J.F."/>
        </authorList>
    </citation>
    <scope>NUCLEOTIDE SEQUENCE [LARGE SCALE GENOMIC DNA]</scope>
</reference>
<dbReference type="CDD" id="cd04301">
    <property type="entry name" value="NAT_SF"/>
    <property type="match status" value="1"/>
</dbReference>
<dbReference type="EMBL" id="PEVY01000002">
    <property type="protein sequence ID" value="PIU75565.1"/>
    <property type="molecule type" value="Genomic_DNA"/>
</dbReference>
<evidence type="ECO:0000313" key="3">
    <source>
        <dbReference type="Proteomes" id="UP000228775"/>
    </source>
</evidence>
<dbReference type="GO" id="GO:0016747">
    <property type="term" value="F:acyltransferase activity, transferring groups other than amino-acyl groups"/>
    <property type="evidence" value="ECO:0007669"/>
    <property type="project" value="InterPro"/>
</dbReference>
<dbReference type="AlphaFoldDB" id="A0A2M7AY48"/>
<gene>
    <name evidence="2" type="ORF">COS76_00060</name>
</gene>
<dbReference type="InterPro" id="IPR000182">
    <property type="entry name" value="GNAT_dom"/>
</dbReference>
<organism evidence="2 3">
    <name type="scientific">Candidatus Portnoybacteria bacterium CG06_land_8_20_14_3_00_39_12</name>
    <dbReference type="NCBI Taxonomy" id="1974809"/>
    <lineage>
        <taxon>Bacteria</taxon>
        <taxon>Candidatus Portnoyibacteriota</taxon>
    </lineage>
</organism>
<evidence type="ECO:0000313" key="2">
    <source>
        <dbReference type="EMBL" id="PIU75565.1"/>
    </source>
</evidence>
<dbReference type="Gene3D" id="3.40.630.30">
    <property type="match status" value="1"/>
</dbReference>